<dbReference type="PANTHER" id="PTHR12526">
    <property type="entry name" value="GLYCOSYLTRANSFERASE"/>
    <property type="match status" value="1"/>
</dbReference>
<evidence type="ECO:0000313" key="5">
    <source>
        <dbReference type="EMBL" id="PLV22074.1"/>
    </source>
</evidence>
<dbReference type="GO" id="GO:0016757">
    <property type="term" value="F:glycosyltransferase activity"/>
    <property type="evidence" value="ECO:0007669"/>
    <property type="project" value="InterPro"/>
</dbReference>
<evidence type="ECO:0000313" key="7">
    <source>
        <dbReference type="Proteomes" id="UP000234878"/>
    </source>
</evidence>
<evidence type="ECO:0000259" key="2">
    <source>
        <dbReference type="Pfam" id="PF00534"/>
    </source>
</evidence>
<dbReference type="Gene3D" id="3.40.50.2000">
    <property type="entry name" value="Glycogen Phosphorylase B"/>
    <property type="match status" value="2"/>
</dbReference>
<proteinExistence type="predicted"/>
<keyword evidence="6" id="KW-1185">Reference proteome</keyword>
<dbReference type="EMBL" id="PJCP01000022">
    <property type="protein sequence ID" value="PLV22074.1"/>
    <property type="molecule type" value="Genomic_DNA"/>
</dbReference>
<gene>
    <name evidence="4" type="ORF">CXG49_20430</name>
    <name evidence="5" type="ORF">CXG53_21915</name>
</gene>
<name>A0AAX0VSC1_9PSED</name>
<evidence type="ECO:0000313" key="4">
    <source>
        <dbReference type="EMBL" id="PLV17211.1"/>
    </source>
</evidence>
<evidence type="ECO:0000259" key="3">
    <source>
        <dbReference type="Pfam" id="PF13579"/>
    </source>
</evidence>
<accession>A0AAX0VSC1</accession>
<keyword evidence="1" id="KW-1133">Transmembrane helix</keyword>
<evidence type="ECO:0000313" key="6">
    <source>
        <dbReference type="Proteomes" id="UP000234839"/>
    </source>
</evidence>
<feature type="transmembrane region" description="Helical" evidence="1">
    <location>
        <begin position="105"/>
        <end position="123"/>
    </location>
</feature>
<dbReference type="Proteomes" id="UP000234878">
    <property type="component" value="Unassembled WGS sequence"/>
</dbReference>
<sequence length="413" mass="46229">MNVWYVHPYAGGPGIGRYWRPFYFSYYWNRSGHRSTVLSASYHHLMEPDEQRRRGTTVDGVNYAYVPTLAYHGNGLGRMFSMLLFAVLLTPSCLVLAMRRGCPDAIIYSSPHPFAAISCWFAARMLRAKFVFEVRDIWPLSLVELGGWKATGLMTRLTGWIERFTYARSDKVISLLPCAEPHMRSKGLEPGKFLWIPNGVDVNGPEPAREASKSSFARHIQSLRRQGFFVVIYAGAHGEPNALEGLVRSGALLKTRGTKVKIVLVGKGERKAYLQGIAEQFGGGVVEFHEQQPKEDIMAALSLASAGYISLKFQPLFRFGISPNKLWDYMLAGLPVIFACKAGNDPVGDYGCGISVDPECPEQIADAVKRLSLMREDERRRLGRKGYEAVIAHYTYEVLANKVLQGIDHEQLT</sequence>
<feature type="domain" description="Glycosyl transferase family 1" evidence="2">
    <location>
        <begin position="222"/>
        <end position="388"/>
    </location>
</feature>
<dbReference type="CDD" id="cd03794">
    <property type="entry name" value="GT4_WbuB-like"/>
    <property type="match status" value="1"/>
</dbReference>
<dbReference type="Proteomes" id="UP000234839">
    <property type="component" value="Unassembled WGS sequence"/>
</dbReference>
<dbReference type="InterPro" id="IPR028098">
    <property type="entry name" value="Glyco_trans_4-like_N"/>
</dbReference>
<dbReference type="RefSeq" id="WP_102082369.1">
    <property type="nucleotide sequence ID" value="NZ_CP162012.1"/>
</dbReference>
<organism evidence="4 7">
    <name type="scientific">Pseudomonas guariconensis</name>
    <dbReference type="NCBI Taxonomy" id="1288410"/>
    <lineage>
        <taxon>Bacteria</taxon>
        <taxon>Pseudomonadati</taxon>
        <taxon>Pseudomonadota</taxon>
        <taxon>Gammaproteobacteria</taxon>
        <taxon>Pseudomonadales</taxon>
        <taxon>Pseudomonadaceae</taxon>
        <taxon>Pseudomonas</taxon>
    </lineage>
</organism>
<comment type="caution">
    <text evidence="4">The sequence shown here is derived from an EMBL/GenBank/DDBJ whole genome shotgun (WGS) entry which is preliminary data.</text>
</comment>
<dbReference type="Pfam" id="PF00534">
    <property type="entry name" value="Glycos_transf_1"/>
    <property type="match status" value="1"/>
</dbReference>
<dbReference type="AlphaFoldDB" id="A0AAX0VSC1"/>
<dbReference type="SUPFAM" id="SSF53756">
    <property type="entry name" value="UDP-Glycosyltransferase/glycogen phosphorylase"/>
    <property type="match status" value="1"/>
</dbReference>
<keyword evidence="1" id="KW-0472">Membrane</keyword>
<dbReference type="Pfam" id="PF13579">
    <property type="entry name" value="Glyco_trans_4_4"/>
    <property type="match status" value="1"/>
</dbReference>
<feature type="transmembrane region" description="Helical" evidence="1">
    <location>
        <begin position="79"/>
        <end position="98"/>
    </location>
</feature>
<dbReference type="GeneID" id="93545384"/>
<dbReference type="GO" id="GO:1901135">
    <property type="term" value="P:carbohydrate derivative metabolic process"/>
    <property type="evidence" value="ECO:0007669"/>
    <property type="project" value="UniProtKB-ARBA"/>
</dbReference>
<dbReference type="InterPro" id="IPR001296">
    <property type="entry name" value="Glyco_trans_1"/>
</dbReference>
<protein>
    <submittedName>
        <fullName evidence="4">Glycosyltransferase WbuB</fullName>
    </submittedName>
</protein>
<evidence type="ECO:0000256" key="1">
    <source>
        <dbReference type="SAM" id="Phobius"/>
    </source>
</evidence>
<keyword evidence="1" id="KW-0812">Transmembrane</keyword>
<dbReference type="PANTHER" id="PTHR12526:SF622">
    <property type="entry name" value="GLYCOSYLTRANSFERASE (GROUP I)"/>
    <property type="match status" value="1"/>
</dbReference>
<feature type="domain" description="Glycosyltransferase subfamily 4-like N-terminal" evidence="3">
    <location>
        <begin position="27"/>
        <end position="199"/>
    </location>
</feature>
<reference evidence="6 7" key="1">
    <citation type="submission" date="2017-12" db="EMBL/GenBank/DDBJ databases">
        <title>Detection of the carbapenemase gene blaVIM-5 in members of the Pseudomonas putida group isolated from polluted Nigerian wetlands.</title>
        <authorList>
            <person name="Adelowo O."/>
            <person name="Vollmers J."/>
            <person name="Maeusezahl I."/>
            <person name="Kaster A.-K."/>
            <person name="Mueller J.A."/>
        </authorList>
    </citation>
    <scope>NUCLEOTIDE SEQUENCE [LARGE SCALE GENOMIC DNA]</scope>
    <source>
        <strain evidence="5 6">MR119</strain>
        <strain evidence="4 7">MR144</strain>
    </source>
</reference>
<dbReference type="EMBL" id="PJCQ01000022">
    <property type="protein sequence ID" value="PLV17211.1"/>
    <property type="molecule type" value="Genomic_DNA"/>
</dbReference>